<dbReference type="Gene3D" id="3.40.50.1110">
    <property type="entry name" value="SGNH hydrolase"/>
    <property type="match status" value="1"/>
</dbReference>
<reference evidence="1" key="1">
    <citation type="submission" date="2016-11" db="UniProtKB">
        <authorList>
            <consortium name="WormBaseParasite"/>
        </authorList>
    </citation>
    <scope>IDENTIFICATION</scope>
    <source>
        <strain evidence="1">pt0022</strain>
    </source>
</reference>
<dbReference type="WBParaSite" id="maker-PairedContig_2173-snap-gene-0.14-mRNA-1">
    <property type="protein sequence ID" value="maker-PairedContig_2173-snap-gene-0.14-mRNA-1"/>
    <property type="gene ID" value="maker-PairedContig_2173-snap-gene-0.14"/>
</dbReference>
<dbReference type="InterPro" id="IPR036514">
    <property type="entry name" value="SGNH_hydro_sf"/>
</dbReference>
<protein>
    <recommendedName>
        <fullName evidence="2">SGNH/GDSL hydrolase family protein</fullName>
    </recommendedName>
</protein>
<name>A0A1I8EIB3_WUCBA</name>
<organism evidence="1">
    <name type="scientific">Wuchereria bancrofti</name>
    <dbReference type="NCBI Taxonomy" id="6293"/>
    <lineage>
        <taxon>Eukaryota</taxon>
        <taxon>Metazoa</taxon>
        <taxon>Ecdysozoa</taxon>
        <taxon>Nematoda</taxon>
        <taxon>Chromadorea</taxon>
        <taxon>Rhabditida</taxon>
        <taxon>Spirurina</taxon>
        <taxon>Spiruromorpha</taxon>
        <taxon>Filarioidea</taxon>
        <taxon>Onchocercidae</taxon>
        <taxon>Wuchereria</taxon>
    </lineage>
</organism>
<proteinExistence type="predicted"/>
<sequence>MFVKLVNNYAITIKINLTIRTPHNVPCSQLIIFGDDLTDDGIEFSTHSHGFARNSNGPYINYAYSGAQSGYNNIFFSDWSGILWQIEHHCMNHRITPKDSLIILQVGGLSELILQQNDITDKTISIDKINDNIANAVLGLINTVDNGIIIIMNLIDPYEAPGYAMLIANGNDNLKMSSMISHINSKLWRLMRIKGHENRQIRLFDLNGAIVDAIRGLNTNESFTYQQKNMTSLKAFDYAYYNQWYPSTMIHYKIAQKLVKFLEDL</sequence>
<dbReference type="AlphaFoldDB" id="A0A1I8EIB3"/>
<evidence type="ECO:0008006" key="2">
    <source>
        <dbReference type="Google" id="ProtNLM"/>
    </source>
</evidence>
<accession>A0A1I8EIB3</accession>
<evidence type="ECO:0000313" key="1">
    <source>
        <dbReference type="WBParaSite" id="maker-PairedContig_2173-snap-gene-0.14-mRNA-1"/>
    </source>
</evidence>